<dbReference type="EMBL" id="MN739548">
    <property type="protein sequence ID" value="QHT12535.1"/>
    <property type="molecule type" value="Genomic_DNA"/>
</dbReference>
<feature type="region of interest" description="Disordered" evidence="1">
    <location>
        <begin position="201"/>
        <end position="221"/>
    </location>
</feature>
<proteinExistence type="predicted"/>
<protein>
    <recommendedName>
        <fullName evidence="3">RING-type domain-containing protein</fullName>
    </recommendedName>
</protein>
<evidence type="ECO:0000313" key="2">
    <source>
        <dbReference type="EMBL" id="QHT12535.1"/>
    </source>
</evidence>
<evidence type="ECO:0000256" key="1">
    <source>
        <dbReference type="SAM" id="MobiDB-lite"/>
    </source>
</evidence>
<name>A0A6C0DA63_9ZZZZ</name>
<sequence>MPKYTIEGDINFYDELYKSLDGLDNDLSGDLENQLCLITNQPLTENHVILECNHKFNYDAIFNDILCHKTKYNTMERYSIKQRELRCPYCRNIQKTLLPYVEGYKKVHGVNFYDETQDKYCSIENDYSYGKCDYYSHTLDTNNTYVCGNKYVKLLEANGKNYCLCHYKLTSKNIEYNKMLKEKLEKKQAILLEKQKAKEEKQKAKEEKQKAKEEKQKAKEEQAKMKLEEKLKKQLKKTSENVVISSSQTTEPFQIDETKCVQILKVGKNKGKQCFCKIYKDGICLRHFNLNSKDKI</sequence>
<reference evidence="2" key="1">
    <citation type="journal article" date="2020" name="Nature">
        <title>Giant virus diversity and host interactions through global metagenomics.</title>
        <authorList>
            <person name="Schulz F."/>
            <person name="Roux S."/>
            <person name="Paez-Espino D."/>
            <person name="Jungbluth S."/>
            <person name="Walsh D.A."/>
            <person name="Denef V.J."/>
            <person name="McMahon K.D."/>
            <person name="Konstantinidis K.T."/>
            <person name="Eloe-Fadrosh E.A."/>
            <person name="Kyrpides N.C."/>
            <person name="Woyke T."/>
        </authorList>
    </citation>
    <scope>NUCLEOTIDE SEQUENCE</scope>
    <source>
        <strain evidence="2">GVMAG-M-3300023174-130</strain>
    </source>
</reference>
<dbReference type="AlphaFoldDB" id="A0A6C0DA63"/>
<evidence type="ECO:0008006" key="3">
    <source>
        <dbReference type="Google" id="ProtNLM"/>
    </source>
</evidence>
<accession>A0A6C0DA63</accession>
<organism evidence="2">
    <name type="scientific">viral metagenome</name>
    <dbReference type="NCBI Taxonomy" id="1070528"/>
    <lineage>
        <taxon>unclassified sequences</taxon>
        <taxon>metagenomes</taxon>
        <taxon>organismal metagenomes</taxon>
    </lineage>
</organism>